<proteinExistence type="predicted"/>
<evidence type="ECO:0000313" key="1">
    <source>
        <dbReference type="EMBL" id="GGE36063.1"/>
    </source>
</evidence>
<dbReference type="EMBL" id="BMIR01000004">
    <property type="protein sequence ID" value="GGE36063.1"/>
    <property type="molecule type" value="Genomic_DNA"/>
</dbReference>
<keyword evidence="2" id="KW-1185">Reference proteome</keyword>
<reference evidence="1" key="2">
    <citation type="submission" date="2020-09" db="EMBL/GenBank/DDBJ databases">
        <authorList>
            <person name="Sun Q."/>
            <person name="Zhou Y."/>
        </authorList>
    </citation>
    <scope>NUCLEOTIDE SEQUENCE</scope>
    <source>
        <strain evidence="1">CGMCC 1.15371</strain>
    </source>
</reference>
<dbReference type="AlphaFoldDB" id="A0A8J2VQR1"/>
<accession>A0A8J2VQR1</accession>
<reference evidence="1" key="1">
    <citation type="journal article" date="2014" name="Int. J. Syst. Evol. Microbiol.">
        <title>Complete genome sequence of Corynebacterium casei LMG S-19264T (=DSM 44701T), isolated from a smear-ripened cheese.</title>
        <authorList>
            <consortium name="US DOE Joint Genome Institute (JGI-PGF)"/>
            <person name="Walter F."/>
            <person name="Albersmeier A."/>
            <person name="Kalinowski J."/>
            <person name="Ruckert C."/>
        </authorList>
    </citation>
    <scope>NUCLEOTIDE SEQUENCE</scope>
    <source>
        <strain evidence="1">CGMCC 1.15371</strain>
    </source>
</reference>
<comment type="caution">
    <text evidence="1">The sequence shown here is derived from an EMBL/GenBank/DDBJ whole genome shotgun (WGS) entry which is preliminary data.</text>
</comment>
<name>A0A8J2VQR1_9BACL</name>
<dbReference type="Proteomes" id="UP000628775">
    <property type="component" value="Unassembled WGS sequence"/>
</dbReference>
<sequence>MSEIPSVIIGCRECERENKEMRFAHGVIPFPTTTAYKKNELFKLEQDYTCPFCQDILEITPKIIKMCRTLIDGYSHIVAHPKATEITSPDTNCFIPHDRLYPSLEAFFKEHGSFVKGIDGKLFKNPKEDLKLIHDAMNDFDTEKWLLVIECAGNPEAYLSDSTLWFNLFEDDL</sequence>
<gene>
    <name evidence="1" type="ORF">GCM10011391_13580</name>
</gene>
<protein>
    <submittedName>
        <fullName evidence="1">Uncharacterized protein</fullName>
    </submittedName>
</protein>
<evidence type="ECO:0000313" key="2">
    <source>
        <dbReference type="Proteomes" id="UP000628775"/>
    </source>
</evidence>
<organism evidence="1 2">
    <name type="scientific">Pullulanibacillus camelliae</name>
    <dbReference type="NCBI Taxonomy" id="1707096"/>
    <lineage>
        <taxon>Bacteria</taxon>
        <taxon>Bacillati</taxon>
        <taxon>Bacillota</taxon>
        <taxon>Bacilli</taxon>
        <taxon>Bacillales</taxon>
        <taxon>Sporolactobacillaceae</taxon>
        <taxon>Pullulanibacillus</taxon>
    </lineage>
</organism>
<dbReference type="RefSeq" id="WP_188691079.1">
    <property type="nucleotide sequence ID" value="NZ_BMIR01000004.1"/>
</dbReference>